<dbReference type="SUPFAM" id="SSF56219">
    <property type="entry name" value="DNase I-like"/>
    <property type="match status" value="1"/>
</dbReference>
<evidence type="ECO:0000259" key="2">
    <source>
        <dbReference type="Pfam" id="PF03372"/>
    </source>
</evidence>
<sequence length="334" mass="34777">MTNRPPLVRLLVWVVRLALAAAAASLLARLLGGGTATPLPQLAVFLPYAAAVAALALLGALALRIWRTAAVAAVLVAVPVALLAPRFVTDPGLTVRPGARAAGDTLRVMTANVLAGGADAEDVVATVRREAPDVLAVEELTPAAVRRFDAAGLAKALPHRILRAEPGVAGMGLYSRLPLRATGVLKEPTTFAMPWAVVDLPGGPVRIQAVHTFPPLPLREGRWSDDLAALARRARVTPGRQVLLGDFNATLDHGPFRKVLAAGPADVHDALGRGLVRTWPSGLPLFHLDHVLFAGGLKAVDVHERTIPGTDHLAVVAELRVPSAGSAPGTGSRP</sequence>
<protein>
    <recommendedName>
        <fullName evidence="2">Endonuclease/exonuclease/phosphatase domain-containing protein</fullName>
    </recommendedName>
</protein>
<dbReference type="EMBL" id="LGKG01000013">
    <property type="protein sequence ID" value="KPC66381.1"/>
    <property type="molecule type" value="Genomic_DNA"/>
</dbReference>
<feature type="transmembrane region" description="Helical" evidence="1">
    <location>
        <begin position="70"/>
        <end position="88"/>
    </location>
</feature>
<keyword evidence="4" id="KW-1185">Reference proteome</keyword>
<feature type="domain" description="Endonuclease/exonuclease/phosphatase" evidence="2">
    <location>
        <begin position="109"/>
        <end position="312"/>
    </location>
</feature>
<reference evidence="4" key="1">
    <citation type="submission" date="2015-07" db="EMBL/GenBank/DDBJ databases">
        <authorList>
            <person name="Ju K.-S."/>
            <person name="Doroghazi J.R."/>
            <person name="Metcalf W.W."/>
        </authorList>
    </citation>
    <scope>NUCLEOTIDE SEQUENCE [LARGE SCALE GENOMIC DNA]</scope>
    <source>
        <strain evidence="4">NRRL ISP-5002</strain>
    </source>
</reference>
<keyword evidence="1" id="KW-0812">Transmembrane</keyword>
<dbReference type="AlphaFoldDB" id="A0A0N0H3M7"/>
<keyword evidence="1" id="KW-1133">Transmembrane helix</keyword>
<accession>A0A0N0H3M7</accession>
<dbReference type="Proteomes" id="UP000037982">
    <property type="component" value="Unassembled WGS sequence"/>
</dbReference>
<name>A0A0N0H3M7_9ACTN</name>
<dbReference type="RefSeq" id="WP_053922593.1">
    <property type="nucleotide sequence ID" value="NZ_LGKG01000013.1"/>
</dbReference>
<evidence type="ECO:0000313" key="4">
    <source>
        <dbReference type="Proteomes" id="UP000037982"/>
    </source>
</evidence>
<dbReference type="InterPro" id="IPR036691">
    <property type="entry name" value="Endo/exonu/phosph_ase_sf"/>
</dbReference>
<evidence type="ECO:0000313" key="3">
    <source>
        <dbReference type="EMBL" id="KPC66381.1"/>
    </source>
</evidence>
<comment type="caution">
    <text evidence="3">The sequence shown here is derived from an EMBL/GenBank/DDBJ whole genome shotgun (WGS) entry which is preliminary data.</text>
</comment>
<dbReference type="Gene3D" id="3.60.10.10">
    <property type="entry name" value="Endonuclease/exonuclease/phosphatase"/>
    <property type="match status" value="1"/>
</dbReference>
<proteinExistence type="predicted"/>
<dbReference type="PATRIC" id="fig|66876.3.peg.1223"/>
<organism evidence="3 4">
    <name type="scientific">Streptomyces chattanoogensis</name>
    <dbReference type="NCBI Taxonomy" id="66876"/>
    <lineage>
        <taxon>Bacteria</taxon>
        <taxon>Bacillati</taxon>
        <taxon>Actinomycetota</taxon>
        <taxon>Actinomycetes</taxon>
        <taxon>Kitasatosporales</taxon>
        <taxon>Streptomycetaceae</taxon>
        <taxon>Streptomyces</taxon>
    </lineage>
</organism>
<feature type="transmembrane region" description="Helical" evidence="1">
    <location>
        <begin position="44"/>
        <end position="63"/>
    </location>
</feature>
<gene>
    <name evidence="3" type="ORF">ADL29_05550</name>
</gene>
<dbReference type="InterPro" id="IPR005135">
    <property type="entry name" value="Endo/exonuclease/phosphatase"/>
</dbReference>
<dbReference type="GO" id="GO:0003824">
    <property type="term" value="F:catalytic activity"/>
    <property type="evidence" value="ECO:0007669"/>
    <property type="project" value="InterPro"/>
</dbReference>
<dbReference type="Pfam" id="PF03372">
    <property type="entry name" value="Exo_endo_phos"/>
    <property type="match status" value="1"/>
</dbReference>
<keyword evidence="1" id="KW-0472">Membrane</keyword>
<evidence type="ECO:0000256" key="1">
    <source>
        <dbReference type="SAM" id="Phobius"/>
    </source>
</evidence>